<reference evidence="2" key="1">
    <citation type="submission" date="2019-03" db="EMBL/GenBank/DDBJ databases">
        <authorList>
            <person name="Mank J."/>
            <person name="Almeida P."/>
        </authorList>
    </citation>
    <scope>NUCLEOTIDE SEQUENCE</scope>
    <source>
        <strain evidence="2">78183</strain>
    </source>
</reference>
<evidence type="ECO:0000256" key="1">
    <source>
        <dbReference type="SAM" id="MobiDB-lite"/>
    </source>
</evidence>
<accession>A0A6N2N3X8</accession>
<evidence type="ECO:0000313" key="2">
    <source>
        <dbReference type="EMBL" id="VFU61420.1"/>
    </source>
</evidence>
<gene>
    <name evidence="2" type="ORF">SVIM_LOCUS459799</name>
</gene>
<sequence>MENGSTRYRSPHPQLNVLKQRRSGYKIVQCVIEITKMEFLLDLPRNISPLKNSRRHSSRYDDYSTKDSVFSPPRRRHSSKSPNKPQRDDDDAEPMPNQRNANPILRTYS</sequence>
<proteinExistence type="predicted"/>
<name>A0A6N2N3X8_SALVM</name>
<protein>
    <submittedName>
        <fullName evidence="2">Uncharacterized protein</fullName>
    </submittedName>
</protein>
<organism evidence="2">
    <name type="scientific">Salix viminalis</name>
    <name type="common">Common osier</name>
    <name type="synonym">Basket willow</name>
    <dbReference type="NCBI Taxonomy" id="40686"/>
    <lineage>
        <taxon>Eukaryota</taxon>
        <taxon>Viridiplantae</taxon>
        <taxon>Streptophyta</taxon>
        <taxon>Embryophyta</taxon>
        <taxon>Tracheophyta</taxon>
        <taxon>Spermatophyta</taxon>
        <taxon>Magnoliopsida</taxon>
        <taxon>eudicotyledons</taxon>
        <taxon>Gunneridae</taxon>
        <taxon>Pentapetalae</taxon>
        <taxon>rosids</taxon>
        <taxon>fabids</taxon>
        <taxon>Malpighiales</taxon>
        <taxon>Salicaceae</taxon>
        <taxon>Saliceae</taxon>
        <taxon>Salix</taxon>
    </lineage>
</organism>
<dbReference type="EMBL" id="CAADRP010002118">
    <property type="protein sequence ID" value="VFU61420.1"/>
    <property type="molecule type" value="Genomic_DNA"/>
</dbReference>
<dbReference type="AlphaFoldDB" id="A0A6N2N3X8"/>
<feature type="region of interest" description="Disordered" evidence="1">
    <location>
        <begin position="43"/>
        <end position="109"/>
    </location>
</feature>